<evidence type="ECO:0008006" key="4">
    <source>
        <dbReference type="Google" id="ProtNLM"/>
    </source>
</evidence>
<reference evidence="2" key="1">
    <citation type="submission" date="2023-08" db="EMBL/GenBank/DDBJ databases">
        <authorList>
            <person name="Alioto T."/>
            <person name="Alioto T."/>
            <person name="Gomez Garrido J."/>
        </authorList>
    </citation>
    <scope>NUCLEOTIDE SEQUENCE</scope>
</reference>
<evidence type="ECO:0000313" key="3">
    <source>
        <dbReference type="Proteomes" id="UP001162480"/>
    </source>
</evidence>
<evidence type="ECO:0000256" key="1">
    <source>
        <dbReference type="SAM" id="SignalP"/>
    </source>
</evidence>
<keyword evidence="3" id="KW-1185">Reference proteome</keyword>
<protein>
    <recommendedName>
        <fullName evidence="4">Secreted protein</fullName>
    </recommendedName>
</protein>
<dbReference type="AlphaFoldDB" id="A0AA36AQJ9"/>
<organism evidence="2 3">
    <name type="scientific">Octopus vulgaris</name>
    <name type="common">Common octopus</name>
    <dbReference type="NCBI Taxonomy" id="6645"/>
    <lineage>
        <taxon>Eukaryota</taxon>
        <taxon>Metazoa</taxon>
        <taxon>Spiralia</taxon>
        <taxon>Lophotrochozoa</taxon>
        <taxon>Mollusca</taxon>
        <taxon>Cephalopoda</taxon>
        <taxon>Coleoidea</taxon>
        <taxon>Octopodiformes</taxon>
        <taxon>Octopoda</taxon>
        <taxon>Incirrata</taxon>
        <taxon>Octopodidae</taxon>
        <taxon>Octopus</taxon>
    </lineage>
</organism>
<proteinExistence type="predicted"/>
<dbReference type="EMBL" id="OX597816">
    <property type="protein sequence ID" value="CAI9719397.1"/>
    <property type="molecule type" value="Genomic_DNA"/>
</dbReference>
<sequence>MEVKSIMFLRSCCFWFVGITEFAGVCNADCVCDDGSCDGGGCDDGVVSIGIVGNGVGVSLLEGDSWPRVLGQDFNISFFIIPELERVIVHDFLEY</sequence>
<feature type="chain" id="PRO_5041417997" description="Secreted protein" evidence="1">
    <location>
        <begin position="29"/>
        <end position="95"/>
    </location>
</feature>
<name>A0AA36AQJ9_OCTVU</name>
<accession>A0AA36AQJ9</accession>
<evidence type="ECO:0000313" key="2">
    <source>
        <dbReference type="EMBL" id="CAI9719397.1"/>
    </source>
</evidence>
<dbReference type="Proteomes" id="UP001162480">
    <property type="component" value="Chromosome 3"/>
</dbReference>
<keyword evidence="1" id="KW-0732">Signal</keyword>
<feature type="signal peptide" evidence="1">
    <location>
        <begin position="1"/>
        <end position="28"/>
    </location>
</feature>
<gene>
    <name evidence="2" type="ORF">OCTVUL_1B015006</name>
</gene>